<dbReference type="GO" id="GO:0005737">
    <property type="term" value="C:cytoplasm"/>
    <property type="evidence" value="ECO:0007669"/>
    <property type="project" value="UniProtKB-SubCell"/>
</dbReference>
<comment type="function">
    <text evidence="9">Site-specific tyrosine recombinase, which acts by catalyzing the cutting and rejoining of the recombining DNA molecules. The XerC-XerD complex is essential to convert dimers of the bacterial chromosome into monomers to permit their segregation at cell division. It also contributes to the segregational stability of plasmids.</text>
</comment>
<dbReference type="Gene3D" id="1.10.443.10">
    <property type="entry name" value="Intergrase catalytic core"/>
    <property type="match status" value="1"/>
</dbReference>
<feature type="domain" description="Tyr recombinase" evidence="10">
    <location>
        <begin position="110"/>
        <end position="287"/>
    </location>
</feature>
<feature type="active site" evidence="9">
    <location>
        <position position="149"/>
    </location>
</feature>
<comment type="subunit">
    <text evidence="9">Forms a cyclic heterotetrameric complex composed of two molecules of XerC and two molecules of XerD.</text>
</comment>
<dbReference type="STRING" id="1300342.I596_691"/>
<comment type="similarity">
    <text evidence="9">Belongs to the 'phage' integrase family. XerC subfamily.</text>
</comment>
<protein>
    <recommendedName>
        <fullName evidence="9">Tyrosine recombinase XerC</fullName>
    </recommendedName>
</protein>
<dbReference type="InterPro" id="IPR023009">
    <property type="entry name" value="Tyrosine_recombinase_XerC/XerD"/>
</dbReference>
<organism evidence="12 13">
    <name type="scientific">Dokdonella koreensis DS-123</name>
    <dbReference type="NCBI Taxonomy" id="1300342"/>
    <lineage>
        <taxon>Bacteria</taxon>
        <taxon>Pseudomonadati</taxon>
        <taxon>Pseudomonadota</taxon>
        <taxon>Gammaproteobacteria</taxon>
        <taxon>Lysobacterales</taxon>
        <taxon>Rhodanobacteraceae</taxon>
        <taxon>Dokdonella</taxon>
    </lineage>
</organism>
<sequence length="299" mass="32930">MSEPLARCVGRFLDYLRVERRYAPGTIVNYRDELTRLEAAMVASGRTRWAEADTATIRSLVAAEHRRGRSPGSLRILVSACRSFFRYLAREGEVTANPAVGVRLPKLRRKLPQVLDADEVGALVDVAPDSPEAVHDRALLELLYSSGLRVAELVSVRWCDLDAAEGQLTVVGKGSKTRIVPVGSHALAALAALRAQDAAPAEATIFHGRHGRPLSTGAARARVRRRAKAQGVWKRVYPHLLRHSCASHLLESSGDLRAVQELLGHADIGTTQIYTHLDFQHLAKVYDAAHPRARRRARD</sequence>
<evidence type="ECO:0000313" key="12">
    <source>
        <dbReference type="EMBL" id="ANB16727.1"/>
    </source>
</evidence>
<dbReference type="GO" id="GO:0051301">
    <property type="term" value="P:cell division"/>
    <property type="evidence" value="ECO:0007669"/>
    <property type="project" value="UniProtKB-KW"/>
</dbReference>
<dbReference type="GO" id="GO:0003677">
    <property type="term" value="F:DNA binding"/>
    <property type="evidence" value="ECO:0007669"/>
    <property type="project" value="UniProtKB-UniRule"/>
</dbReference>
<dbReference type="Proteomes" id="UP000076830">
    <property type="component" value="Chromosome"/>
</dbReference>
<evidence type="ECO:0000256" key="6">
    <source>
        <dbReference type="ARBA" id="ARBA00023125"/>
    </source>
</evidence>
<dbReference type="GO" id="GO:0006313">
    <property type="term" value="P:DNA transposition"/>
    <property type="evidence" value="ECO:0007669"/>
    <property type="project" value="UniProtKB-UniRule"/>
</dbReference>
<feature type="active site" evidence="9">
    <location>
        <position position="173"/>
    </location>
</feature>
<dbReference type="Gene3D" id="1.10.150.130">
    <property type="match status" value="1"/>
</dbReference>
<reference evidence="12 13" key="1">
    <citation type="submission" date="2016-04" db="EMBL/GenBank/DDBJ databases">
        <title>Complete genome sequence of Dokdonella koreensis DS-123T.</title>
        <authorList>
            <person name="Kim J.F."/>
            <person name="Lee H."/>
            <person name="Kwak M.-J."/>
        </authorList>
    </citation>
    <scope>NUCLEOTIDE SEQUENCE [LARGE SCALE GENOMIC DNA]</scope>
    <source>
        <strain evidence="12 13">DS-123</strain>
    </source>
</reference>
<evidence type="ECO:0000256" key="2">
    <source>
        <dbReference type="ARBA" id="ARBA00022490"/>
    </source>
</evidence>
<keyword evidence="13" id="KW-1185">Reference proteome</keyword>
<keyword evidence="8 9" id="KW-0131">Cell cycle</keyword>
<keyword evidence="6 9" id="KW-0238">DNA-binding</keyword>
<dbReference type="PATRIC" id="fig|1300342.3.peg.677"/>
<dbReference type="PROSITE" id="PS51898">
    <property type="entry name" value="TYR_RECOMBINASE"/>
    <property type="match status" value="1"/>
</dbReference>
<dbReference type="RefSeq" id="WP_067644103.1">
    <property type="nucleotide sequence ID" value="NZ_CP015249.1"/>
</dbReference>
<proteinExistence type="inferred from homology"/>
<evidence type="ECO:0000256" key="5">
    <source>
        <dbReference type="ARBA" id="ARBA00022908"/>
    </source>
</evidence>
<dbReference type="InterPro" id="IPR013762">
    <property type="entry name" value="Integrase-like_cat_sf"/>
</dbReference>
<dbReference type="InterPro" id="IPR050090">
    <property type="entry name" value="Tyrosine_recombinase_XerCD"/>
</dbReference>
<feature type="active site" evidence="9">
    <location>
        <position position="239"/>
    </location>
</feature>
<name>A0A167GMB1_9GAMM</name>
<feature type="domain" description="Core-binding (CB)" evidence="11">
    <location>
        <begin position="3"/>
        <end position="89"/>
    </location>
</feature>
<evidence type="ECO:0000256" key="9">
    <source>
        <dbReference type="HAMAP-Rule" id="MF_01808"/>
    </source>
</evidence>
<dbReference type="InterPro" id="IPR011010">
    <property type="entry name" value="DNA_brk_join_enz"/>
</dbReference>
<dbReference type="EMBL" id="CP015249">
    <property type="protein sequence ID" value="ANB16727.1"/>
    <property type="molecule type" value="Genomic_DNA"/>
</dbReference>
<keyword evidence="3 9" id="KW-0132">Cell division</keyword>
<dbReference type="InterPro" id="IPR044068">
    <property type="entry name" value="CB"/>
</dbReference>
<dbReference type="InterPro" id="IPR004107">
    <property type="entry name" value="Integrase_SAM-like_N"/>
</dbReference>
<evidence type="ECO:0000259" key="11">
    <source>
        <dbReference type="PROSITE" id="PS51900"/>
    </source>
</evidence>
<dbReference type="InterPro" id="IPR002104">
    <property type="entry name" value="Integrase_catalytic"/>
</dbReference>
<accession>A0A167GMB1</accession>
<dbReference type="GO" id="GO:0007059">
    <property type="term" value="P:chromosome segregation"/>
    <property type="evidence" value="ECO:0007669"/>
    <property type="project" value="UniProtKB-UniRule"/>
</dbReference>
<dbReference type="InterPro" id="IPR010998">
    <property type="entry name" value="Integrase_recombinase_N"/>
</dbReference>
<evidence type="ECO:0000256" key="4">
    <source>
        <dbReference type="ARBA" id="ARBA00022829"/>
    </source>
</evidence>
<dbReference type="KEGG" id="dko:I596_691"/>
<keyword evidence="5 9" id="KW-0229">DNA integration</keyword>
<dbReference type="HAMAP" id="MF_01808">
    <property type="entry name" value="Recomb_XerC_XerD"/>
    <property type="match status" value="1"/>
</dbReference>
<feature type="active site" description="O-(3'-phospho-DNA)-tyrosine intermediate" evidence="9">
    <location>
        <position position="274"/>
    </location>
</feature>
<comment type="subcellular location">
    <subcellularLocation>
        <location evidence="1 9">Cytoplasm</location>
    </subcellularLocation>
</comment>
<dbReference type="GO" id="GO:0009037">
    <property type="term" value="F:tyrosine-based site-specific recombinase activity"/>
    <property type="evidence" value="ECO:0007669"/>
    <property type="project" value="UniProtKB-UniRule"/>
</dbReference>
<evidence type="ECO:0000256" key="1">
    <source>
        <dbReference type="ARBA" id="ARBA00004496"/>
    </source>
</evidence>
<evidence type="ECO:0000256" key="8">
    <source>
        <dbReference type="ARBA" id="ARBA00023306"/>
    </source>
</evidence>
<dbReference type="PANTHER" id="PTHR30349">
    <property type="entry name" value="PHAGE INTEGRASE-RELATED"/>
    <property type="match status" value="1"/>
</dbReference>
<dbReference type="Pfam" id="PF00589">
    <property type="entry name" value="Phage_integrase"/>
    <property type="match status" value="1"/>
</dbReference>
<feature type="active site" evidence="9">
    <location>
        <position position="265"/>
    </location>
</feature>
<keyword evidence="4 9" id="KW-0159">Chromosome partition</keyword>
<dbReference type="PROSITE" id="PS51900">
    <property type="entry name" value="CB"/>
    <property type="match status" value="1"/>
</dbReference>
<dbReference type="OrthoDB" id="9801717at2"/>
<dbReference type="SUPFAM" id="SSF56349">
    <property type="entry name" value="DNA breaking-rejoining enzymes"/>
    <property type="match status" value="1"/>
</dbReference>
<dbReference type="PANTHER" id="PTHR30349:SF81">
    <property type="entry name" value="TYROSINE RECOMBINASE XERC"/>
    <property type="match status" value="1"/>
</dbReference>
<gene>
    <name evidence="9" type="primary">xerC</name>
    <name evidence="12" type="ORF">I596_691</name>
</gene>
<keyword evidence="7 9" id="KW-0233">DNA recombination</keyword>
<dbReference type="Pfam" id="PF02899">
    <property type="entry name" value="Phage_int_SAM_1"/>
    <property type="match status" value="1"/>
</dbReference>
<keyword evidence="2 9" id="KW-0963">Cytoplasm</keyword>
<evidence type="ECO:0000313" key="13">
    <source>
        <dbReference type="Proteomes" id="UP000076830"/>
    </source>
</evidence>
<dbReference type="AlphaFoldDB" id="A0A167GMB1"/>
<evidence type="ECO:0000256" key="7">
    <source>
        <dbReference type="ARBA" id="ARBA00023172"/>
    </source>
</evidence>
<feature type="active site" evidence="9">
    <location>
        <position position="242"/>
    </location>
</feature>
<evidence type="ECO:0000259" key="10">
    <source>
        <dbReference type="PROSITE" id="PS51898"/>
    </source>
</evidence>
<evidence type="ECO:0000256" key="3">
    <source>
        <dbReference type="ARBA" id="ARBA00022618"/>
    </source>
</evidence>